<evidence type="ECO:0000256" key="1">
    <source>
        <dbReference type="ARBA" id="ARBA00000870"/>
    </source>
</evidence>
<dbReference type="AlphaFoldDB" id="A0AA42DKH4"/>
<dbReference type="GO" id="GO:0043171">
    <property type="term" value="P:peptide catabolic process"/>
    <property type="evidence" value="ECO:0007669"/>
    <property type="project" value="UniProtKB-UniRule"/>
</dbReference>
<feature type="binding site" evidence="9 11">
    <location>
        <position position="143"/>
    </location>
    <ligand>
        <name>Zn(2+)</name>
        <dbReference type="ChEBI" id="CHEBI:29105"/>
        <label>1</label>
    </ligand>
</feature>
<evidence type="ECO:0000259" key="12">
    <source>
        <dbReference type="Pfam" id="PF07687"/>
    </source>
</evidence>
<dbReference type="InterPro" id="IPR001261">
    <property type="entry name" value="ArgE/DapE_CS"/>
</dbReference>
<feature type="binding site" evidence="9 11">
    <location>
        <position position="143"/>
    </location>
    <ligand>
        <name>Zn(2+)</name>
        <dbReference type="ChEBI" id="CHEBI:29105"/>
        <label>2</label>
    </ligand>
</feature>
<dbReference type="Pfam" id="PF07687">
    <property type="entry name" value="M20_dimer"/>
    <property type="match status" value="1"/>
</dbReference>
<evidence type="ECO:0000313" key="14">
    <source>
        <dbReference type="Proteomes" id="UP001169242"/>
    </source>
</evidence>
<evidence type="ECO:0000256" key="4">
    <source>
        <dbReference type="ARBA" id="ARBA00022670"/>
    </source>
</evidence>
<comment type="caution">
    <text evidence="13">The sequence shown here is derived from an EMBL/GenBank/DDBJ whole genome shotgun (WGS) entry which is preliminary data.</text>
</comment>
<dbReference type="CDD" id="cd03892">
    <property type="entry name" value="M20_peptT"/>
    <property type="match status" value="1"/>
</dbReference>
<protein>
    <recommendedName>
        <fullName evidence="9">Peptidase T</fullName>
        <ecNumber evidence="9">3.4.11.4</ecNumber>
    </recommendedName>
    <alternativeName>
        <fullName evidence="9">Aminotripeptidase</fullName>
        <shortName evidence="9">Tripeptidase</shortName>
    </alternativeName>
    <alternativeName>
        <fullName evidence="9">Tripeptide aminopeptidase</fullName>
    </alternativeName>
</protein>
<keyword evidence="5 9" id="KW-0479">Metal-binding</keyword>
<evidence type="ECO:0000256" key="2">
    <source>
        <dbReference type="ARBA" id="ARBA00009692"/>
    </source>
</evidence>
<keyword evidence="4 9" id="KW-0645">Protease</keyword>
<feature type="binding site" evidence="9 11">
    <location>
        <position position="382"/>
    </location>
    <ligand>
        <name>Zn(2+)</name>
        <dbReference type="ChEBI" id="CHEBI:29105"/>
        <label>2</label>
    </ligand>
</feature>
<dbReference type="NCBIfam" id="TIGR01882">
    <property type="entry name" value="peptidase-T"/>
    <property type="match status" value="1"/>
</dbReference>
<keyword evidence="6 9" id="KW-0378">Hydrolase</keyword>
<dbReference type="InterPro" id="IPR002933">
    <property type="entry name" value="Peptidase_M20"/>
</dbReference>
<feature type="active site" description="Proton acceptor" evidence="9 10">
    <location>
        <position position="177"/>
    </location>
</feature>
<feature type="binding site" evidence="9 11">
    <location>
        <position position="80"/>
    </location>
    <ligand>
        <name>Zn(2+)</name>
        <dbReference type="ChEBI" id="CHEBI:29105"/>
        <label>1</label>
    </ligand>
</feature>
<comment type="catalytic activity">
    <reaction evidence="1 9">
        <text>Release of the N-terminal residue from a tripeptide.</text>
        <dbReference type="EC" id="3.4.11.4"/>
    </reaction>
</comment>
<feature type="active site" evidence="9 10">
    <location>
        <position position="82"/>
    </location>
</feature>
<keyword evidence="9" id="KW-0963">Cytoplasm</keyword>
<dbReference type="SUPFAM" id="SSF53187">
    <property type="entry name" value="Zn-dependent exopeptidases"/>
    <property type="match status" value="1"/>
</dbReference>
<comment type="cofactor">
    <cofactor evidence="9 11">
        <name>Zn(2+)</name>
        <dbReference type="ChEBI" id="CHEBI:29105"/>
    </cofactor>
    <text evidence="9 11">Binds 2 Zn(2+) ions per subunit.</text>
</comment>
<keyword evidence="14" id="KW-1185">Reference proteome</keyword>
<dbReference type="GO" id="GO:0005829">
    <property type="term" value="C:cytosol"/>
    <property type="evidence" value="ECO:0007669"/>
    <property type="project" value="TreeGrafter"/>
</dbReference>
<evidence type="ECO:0000256" key="6">
    <source>
        <dbReference type="ARBA" id="ARBA00022801"/>
    </source>
</evidence>
<dbReference type="EC" id="3.4.11.4" evidence="9"/>
<evidence type="ECO:0000256" key="3">
    <source>
        <dbReference type="ARBA" id="ARBA00022438"/>
    </source>
</evidence>
<evidence type="ECO:0000256" key="11">
    <source>
        <dbReference type="PIRSR" id="PIRSR037215-2"/>
    </source>
</evidence>
<feature type="domain" description="Peptidase M20 dimerisation" evidence="12">
    <location>
        <begin position="211"/>
        <end position="311"/>
    </location>
</feature>
<organism evidence="13 14">
    <name type="scientific">Holtiella tumoricola</name>
    <dbReference type="NCBI Taxonomy" id="3018743"/>
    <lineage>
        <taxon>Bacteria</taxon>
        <taxon>Bacillati</taxon>
        <taxon>Bacillota</taxon>
        <taxon>Clostridia</taxon>
        <taxon>Lachnospirales</taxon>
        <taxon>Cellulosilyticaceae</taxon>
        <taxon>Holtiella</taxon>
    </lineage>
</organism>
<dbReference type="PANTHER" id="PTHR42994">
    <property type="entry name" value="PEPTIDASE T"/>
    <property type="match status" value="1"/>
</dbReference>
<comment type="function">
    <text evidence="9">Cleaves the N-terminal amino acid of tripeptides.</text>
</comment>
<feature type="binding site" evidence="9 11">
    <location>
        <position position="178"/>
    </location>
    <ligand>
        <name>Zn(2+)</name>
        <dbReference type="ChEBI" id="CHEBI:29105"/>
        <label>2</label>
    </ligand>
</feature>
<dbReference type="Gene3D" id="3.40.630.10">
    <property type="entry name" value="Zn peptidases"/>
    <property type="match status" value="1"/>
</dbReference>
<proteinExistence type="inferred from homology"/>
<dbReference type="NCBIfam" id="NF009920">
    <property type="entry name" value="PRK13381.1"/>
    <property type="match status" value="1"/>
</dbReference>
<dbReference type="GO" id="GO:0006508">
    <property type="term" value="P:proteolysis"/>
    <property type="evidence" value="ECO:0007669"/>
    <property type="project" value="UniProtKB-UniRule"/>
</dbReference>
<name>A0AA42DKH4_9FIRM</name>
<dbReference type="GO" id="GO:0045148">
    <property type="term" value="F:tripeptide aminopeptidase activity"/>
    <property type="evidence" value="ECO:0007669"/>
    <property type="project" value="UniProtKB-UniRule"/>
</dbReference>
<evidence type="ECO:0000256" key="10">
    <source>
        <dbReference type="PIRSR" id="PIRSR037215-1"/>
    </source>
</evidence>
<dbReference type="Gene3D" id="3.30.70.360">
    <property type="match status" value="1"/>
</dbReference>
<dbReference type="Pfam" id="PF01546">
    <property type="entry name" value="Peptidase_M20"/>
    <property type="match status" value="1"/>
</dbReference>
<evidence type="ECO:0000313" key="13">
    <source>
        <dbReference type="EMBL" id="MDA3730679.1"/>
    </source>
</evidence>
<dbReference type="GO" id="GO:0008270">
    <property type="term" value="F:zinc ion binding"/>
    <property type="evidence" value="ECO:0007669"/>
    <property type="project" value="UniProtKB-UniRule"/>
</dbReference>
<keyword evidence="7 9" id="KW-0862">Zinc</keyword>
<evidence type="ECO:0000256" key="7">
    <source>
        <dbReference type="ARBA" id="ARBA00022833"/>
    </source>
</evidence>
<dbReference type="PANTHER" id="PTHR42994:SF1">
    <property type="entry name" value="PEPTIDASE T"/>
    <property type="match status" value="1"/>
</dbReference>
<keyword evidence="8 9" id="KW-0482">Metalloprotease</keyword>
<comment type="subcellular location">
    <subcellularLocation>
        <location evidence="9">Cytoplasm</location>
    </subcellularLocation>
</comment>
<dbReference type="Proteomes" id="UP001169242">
    <property type="component" value="Unassembled WGS sequence"/>
</dbReference>
<dbReference type="RefSeq" id="WP_271011241.1">
    <property type="nucleotide sequence ID" value="NZ_JAQIFT010000016.1"/>
</dbReference>
<evidence type="ECO:0000256" key="9">
    <source>
        <dbReference type="HAMAP-Rule" id="MF_00550"/>
    </source>
</evidence>
<dbReference type="InterPro" id="IPR010161">
    <property type="entry name" value="Peptidase_M20B"/>
</dbReference>
<dbReference type="PIRSF" id="PIRSF037215">
    <property type="entry name" value="Peptidase_M20B"/>
    <property type="match status" value="1"/>
</dbReference>
<dbReference type="PROSITE" id="PS00758">
    <property type="entry name" value="ARGE_DAPE_CPG2_1"/>
    <property type="match status" value="1"/>
</dbReference>
<keyword evidence="3 9" id="KW-0031">Aminopeptidase</keyword>
<dbReference type="EMBL" id="JAQIFT010000016">
    <property type="protein sequence ID" value="MDA3730679.1"/>
    <property type="molecule type" value="Genomic_DNA"/>
</dbReference>
<feature type="binding site" evidence="9 11">
    <location>
        <position position="200"/>
    </location>
    <ligand>
        <name>Zn(2+)</name>
        <dbReference type="ChEBI" id="CHEBI:29105"/>
        <label>1</label>
    </ligand>
</feature>
<gene>
    <name evidence="9 13" type="primary">pepT</name>
    <name evidence="13" type="ORF">PBV87_04090</name>
</gene>
<dbReference type="SUPFAM" id="SSF55031">
    <property type="entry name" value="Bacterial exopeptidase dimerisation domain"/>
    <property type="match status" value="1"/>
</dbReference>
<evidence type="ECO:0000256" key="8">
    <source>
        <dbReference type="ARBA" id="ARBA00023049"/>
    </source>
</evidence>
<sequence length="410" mass="44997">MVNEPVIKRFLDYVKVDTTSDSRSTTFPSTTTQIEFAKQLKAECEKIGLTEVTLDEYGYVMATLPANTNKVLPTIGFIAHMDTAPDFTGKGVKPQVVENYQGGDILLNEKENIKLSPTQFPVLNEKIGETLITTDGTTLLGGDDKAGIAAILTACEHLINHPELPHGKIRIGFTPDEEVGHGADHFDVAKFGCDFAYTVDGSGAPELQSQTFNAASCHIVVQGVSVHPGAAKDKMKNSLLMAYELHSLLPADEVPEKTELFEGFYLLHDLAGSVDLTTMDYIIRDHSKEIFEQRKQKMSEVVATMNARYGEGSFTLTLTDSYYNMSEIIDQHPHVMELATKAFQNLGITPNTDPIRGGTDGARLSFMGLPTPNFFTGTYNGHGRYEFVVASELIAAYKVILEIVKVSTEN</sequence>
<evidence type="ECO:0000256" key="5">
    <source>
        <dbReference type="ARBA" id="ARBA00022723"/>
    </source>
</evidence>
<dbReference type="InterPro" id="IPR011650">
    <property type="entry name" value="Peptidase_M20_dimer"/>
</dbReference>
<dbReference type="GO" id="GO:0008237">
    <property type="term" value="F:metallopeptidase activity"/>
    <property type="evidence" value="ECO:0007669"/>
    <property type="project" value="UniProtKB-KW"/>
</dbReference>
<accession>A0AA42DKH4</accession>
<comment type="similarity">
    <text evidence="2 9">Belongs to the peptidase M20B family.</text>
</comment>
<dbReference type="HAMAP" id="MF_00550">
    <property type="entry name" value="Aminopeptidase_M20"/>
    <property type="match status" value="1"/>
</dbReference>
<dbReference type="InterPro" id="IPR036264">
    <property type="entry name" value="Bact_exopeptidase_dim_dom"/>
</dbReference>
<reference evidence="13" key="1">
    <citation type="journal article" date="2023" name="Int. J. Syst. Evol. Microbiol.">
        <title>&lt;i&gt;Holtiella tumoricola&lt;/i&gt; gen. nov. sp. nov., isolated from a human clinical sample.</title>
        <authorList>
            <person name="Allen-Vercoe E."/>
            <person name="Daigneault M.C."/>
            <person name="Vancuren S.J."/>
            <person name="Cochrane K."/>
            <person name="O'Neal L.L."/>
            <person name="Sankaranarayanan K."/>
            <person name="Lawson P.A."/>
        </authorList>
    </citation>
    <scope>NUCLEOTIDE SEQUENCE</scope>
    <source>
        <strain evidence="13">CC70A</strain>
    </source>
</reference>
<dbReference type="NCBIfam" id="NF003976">
    <property type="entry name" value="PRK05469.1"/>
    <property type="match status" value="1"/>
</dbReference>